<evidence type="ECO:0000313" key="1">
    <source>
        <dbReference type="EMBL" id="HFM96548.1"/>
    </source>
</evidence>
<sequence length="150" mass="15573">MDPATLTAFLAPFLPILMKLGGKVLEGAAAKSGETAGTKLTENALKKAGAIWEKLFPKVEAKESAKEAAEDVAQAPNDADAQAALRLQLKKILESDPELAEAIAQIMEEDAPDGTPGTQIVQHVAGNQNQVIGQVTGGNVFGNVTGNVNL</sequence>
<proteinExistence type="predicted"/>
<gene>
    <name evidence="1" type="ORF">ENR64_02045</name>
</gene>
<comment type="caution">
    <text evidence="1">The sequence shown here is derived from an EMBL/GenBank/DDBJ whole genome shotgun (WGS) entry which is preliminary data.</text>
</comment>
<reference evidence="1" key="1">
    <citation type="journal article" date="2020" name="mSystems">
        <title>Genome- and Community-Level Interaction Insights into Carbon Utilization and Element Cycling Functions of Hydrothermarchaeota in Hydrothermal Sediment.</title>
        <authorList>
            <person name="Zhou Z."/>
            <person name="Liu Y."/>
            <person name="Xu W."/>
            <person name="Pan J."/>
            <person name="Luo Z.H."/>
            <person name="Li M."/>
        </authorList>
    </citation>
    <scope>NUCLEOTIDE SEQUENCE [LARGE SCALE GENOMIC DNA]</scope>
    <source>
        <strain evidence="1">SpSt-418</strain>
    </source>
</reference>
<organism evidence="1">
    <name type="scientific">Oscillatoriales cyanobacterium SpSt-418</name>
    <dbReference type="NCBI Taxonomy" id="2282169"/>
    <lineage>
        <taxon>Bacteria</taxon>
        <taxon>Bacillati</taxon>
        <taxon>Cyanobacteriota</taxon>
        <taxon>Cyanophyceae</taxon>
        <taxon>Oscillatoriophycideae</taxon>
        <taxon>Oscillatoriales</taxon>
    </lineage>
</organism>
<name>A0A7C3KC91_9CYAN</name>
<protein>
    <submittedName>
        <fullName evidence="1">Uncharacterized protein</fullName>
    </submittedName>
</protein>
<dbReference type="AlphaFoldDB" id="A0A7C3KC91"/>
<accession>A0A7C3KC91</accession>
<dbReference type="EMBL" id="DSRU01000031">
    <property type="protein sequence ID" value="HFM96548.1"/>
    <property type="molecule type" value="Genomic_DNA"/>
</dbReference>